<keyword evidence="5" id="KW-1185">Reference proteome</keyword>
<dbReference type="KEGG" id="msar:MSAR_18260"/>
<keyword evidence="3" id="KW-1133">Transmembrane helix</keyword>
<feature type="transmembrane region" description="Helical" evidence="3">
    <location>
        <begin position="77"/>
        <end position="96"/>
    </location>
</feature>
<comment type="subcellular location">
    <subcellularLocation>
        <location evidence="1">Membrane</location>
    </subcellularLocation>
</comment>
<dbReference type="PANTHER" id="PTHR37042:SF4">
    <property type="entry name" value="OUTER MEMBRANE PROTEIN RV1973"/>
    <property type="match status" value="1"/>
</dbReference>
<keyword evidence="2 3" id="KW-0472">Membrane</keyword>
<dbReference type="AlphaFoldDB" id="A0A7I7SQ38"/>
<feature type="transmembrane region" description="Helical" evidence="3">
    <location>
        <begin position="34"/>
        <end position="56"/>
    </location>
</feature>
<dbReference type="EMBL" id="AP022595">
    <property type="protein sequence ID" value="BBY58690.1"/>
    <property type="molecule type" value="Genomic_DNA"/>
</dbReference>
<evidence type="ECO:0000313" key="5">
    <source>
        <dbReference type="Proteomes" id="UP000466445"/>
    </source>
</evidence>
<feature type="transmembrane region" description="Helical" evidence="3">
    <location>
        <begin position="7"/>
        <end position="28"/>
    </location>
</feature>
<name>A0A7I7SQ38_9MYCO</name>
<evidence type="ECO:0000256" key="2">
    <source>
        <dbReference type="ARBA" id="ARBA00023136"/>
    </source>
</evidence>
<reference evidence="4 5" key="1">
    <citation type="journal article" date="2019" name="Emerg. Microbes Infect.">
        <title>Comprehensive subspecies identification of 175 nontuberculous mycobacteria species based on 7547 genomic profiles.</title>
        <authorList>
            <person name="Matsumoto Y."/>
            <person name="Kinjo T."/>
            <person name="Motooka D."/>
            <person name="Nabeya D."/>
            <person name="Jung N."/>
            <person name="Uechi K."/>
            <person name="Horii T."/>
            <person name="Iida T."/>
            <person name="Fujita J."/>
            <person name="Nakamura S."/>
        </authorList>
    </citation>
    <scope>NUCLEOTIDE SEQUENCE [LARGE SCALE GENOMIC DNA]</scope>
    <source>
        <strain evidence="4 5">JCM 30395</strain>
    </source>
</reference>
<evidence type="ECO:0000256" key="1">
    <source>
        <dbReference type="ARBA" id="ARBA00004370"/>
    </source>
</evidence>
<dbReference type="PANTHER" id="PTHR37042">
    <property type="entry name" value="OUTER MEMBRANE PROTEIN RV1973"/>
    <property type="match status" value="1"/>
</dbReference>
<sequence>MRNLARVLGFDVAAPIAAIAALLAIGVVLGWPLWWVSVCSMLCLLIVQGIIVNFVLYRRDSVTVGTDDEGPGLRLAIVALATVAVVAAIVVGYTRWTLPDEAFTRDSAEVVRIATAVSEATATFTPANPTSSIDTAASFMVPERADAFKGQFGKAASDLAKKNISATAQTISAGLEALGPEAASVAVVMRGTQNQPGQQPSSAVLALRVGLAKQDDRWVVLDIRPINAR</sequence>
<gene>
    <name evidence="4" type="ORF">MSAR_18260</name>
</gene>
<evidence type="ECO:0000313" key="4">
    <source>
        <dbReference type="EMBL" id="BBY58690.1"/>
    </source>
</evidence>
<keyword evidence="3" id="KW-0812">Transmembrane</keyword>
<protein>
    <submittedName>
        <fullName evidence="4">Membrane protein</fullName>
    </submittedName>
</protein>
<dbReference type="GO" id="GO:0016020">
    <property type="term" value="C:membrane"/>
    <property type="evidence" value="ECO:0007669"/>
    <property type="project" value="UniProtKB-SubCell"/>
</dbReference>
<organism evidence="4 5">
    <name type="scientific">Mycolicibacterium sarraceniae</name>
    <dbReference type="NCBI Taxonomy" id="1534348"/>
    <lineage>
        <taxon>Bacteria</taxon>
        <taxon>Bacillati</taxon>
        <taxon>Actinomycetota</taxon>
        <taxon>Actinomycetes</taxon>
        <taxon>Mycobacteriales</taxon>
        <taxon>Mycobacteriaceae</taxon>
        <taxon>Mycolicibacterium</taxon>
    </lineage>
</organism>
<dbReference type="Proteomes" id="UP000466445">
    <property type="component" value="Chromosome"/>
</dbReference>
<evidence type="ECO:0000256" key="3">
    <source>
        <dbReference type="SAM" id="Phobius"/>
    </source>
</evidence>
<dbReference type="RefSeq" id="WP_163696332.1">
    <property type="nucleotide sequence ID" value="NZ_AP022595.1"/>
</dbReference>
<accession>A0A7I7SQ38</accession>
<proteinExistence type="predicted"/>